<keyword evidence="1" id="KW-0812">Transmembrane</keyword>
<sequence length="203" mass="21711">MTARAREVARRRHRPIFWWLDYLAYPAMAGVAFVVLALGVVTWLPALAAAGRALDGWRTNGDTSVLTGTFRAFRRYARVLMPHAVVSTLALALLAIDVIFLSGRSGPVALALFMICLGLVLVLLIYHVALAVVAATRPDESVGEWIRGALWFAFGSVTRGTALLGAIVAAPICSLPIPLGPLLFSATAPVLVGLLVLDRTNPQ</sequence>
<name>A0ABX0SKR8_9ACTN</name>
<keyword evidence="1" id="KW-0472">Membrane</keyword>
<keyword evidence="3" id="KW-1185">Reference proteome</keyword>
<gene>
    <name evidence="2" type="ORF">FB473_003303</name>
</gene>
<protein>
    <recommendedName>
        <fullName evidence="4">DUF624 domain-containing protein</fullName>
    </recommendedName>
</protein>
<comment type="caution">
    <text evidence="2">The sequence shown here is derived from an EMBL/GenBank/DDBJ whole genome shotgun (WGS) entry which is preliminary data.</text>
</comment>
<keyword evidence="1" id="KW-1133">Transmembrane helix</keyword>
<proteinExistence type="predicted"/>
<dbReference type="RefSeq" id="WP_167171374.1">
    <property type="nucleotide sequence ID" value="NZ_BAAAOO010000006.1"/>
</dbReference>
<evidence type="ECO:0000313" key="3">
    <source>
        <dbReference type="Proteomes" id="UP000749311"/>
    </source>
</evidence>
<feature type="transmembrane region" description="Helical" evidence="1">
    <location>
        <begin position="178"/>
        <end position="197"/>
    </location>
</feature>
<feature type="transmembrane region" description="Helical" evidence="1">
    <location>
        <begin position="80"/>
        <end position="102"/>
    </location>
</feature>
<organism evidence="2 3">
    <name type="scientific">Brooklawnia cerclae</name>
    <dbReference type="NCBI Taxonomy" id="349934"/>
    <lineage>
        <taxon>Bacteria</taxon>
        <taxon>Bacillati</taxon>
        <taxon>Actinomycetota</taxon>
        <taxon>Actinomycetes</taxon>
        <taxon>Propionibacteriales</taxon>
        <taxon>Propionibacteriaceae</taxon>
        <taxon>Brooklawnia</taxon>
    </lineage>
</organism>
<evidence type="ECO:0000256" key="1">
    <source>
        <dbReference type="SAM" id="Phobius"/>
    </source>
</evidence>
<accession>A0ABX0SKR8</accession>
<dbReference type="Proteomes" id="UP000749311">
    <property type="component" value="Unassembled WGS sequence"/>
</dbReference>
<feature type="transmembrane region" description="Helical" evidence="1">
    <location>
        <begin position="108"/>
        <end position="136"/>
    </location>
</feature>
<dbReference type="EMBL" id="JAAMOZ010000004">
    <property type="protein sequence ID" value="NIH58606.1"/>
    <property type="molecule type" value="Genomic_DNA"/>
</dbReference>
<evidence type="ECO:0008006" key="4">
    <source>
        <dbReference type="Google" id="ProtNLM"/>
    </source>
</evidence>
<feature type="transmembrane region" description="Helical" evidence="1">
    <location>
        <begin position="22"/>
        <end position="44"/>
    </location>
</feature>
<evidence type="ECO:0000313" key="2">
    <source>
        <dbReference type="EMBL" id="NIH58606.1"/>
    </source>
</evidence>
<reference evidence="2 3" key="1">
    <citation type="submission" date="2020-02" db="EMBL/GenBank/DDBJ databases">
        <title>Sequencing the genomes of 1000 actinobacteria strains.</title>
        <authorList>
            <person name="Klenk H.-P."/>
        </authorList>
    </citation>
    <scope>NUCLEOTIDE SEQUENCE [LARGE SCALE GENOMIC DNA]</scope>
    <source>
        <strain evidence="2 3">DSM 19609</strain>
    </source>
</reference>
<feature type="transmembrane region" description="Helical" evidence="1">
    <location>
        <begin position="148"/>
        <end position="172"/>
    </location>
</feature>